<dbReference type="InterPro" id="IPR045692">
    <property type="entry name" value="DUF6057"/>
</dbReference>
<keyword evidence="1" id="KW-0812">Transmembrane</keyword>
<feature type="transmembrane region" description="Helical" evidence="1">
    <location>
        <begin position="64"/>
        <end position="86"/>
    </location>
</feature>
<sequence length="491" mass="58055">MKRLVYTLFGALFILYYICYQGVLSHVLYYHEQHHLFLFSKSYFLQCVQSEGWLNYITNFIIQFFYYPILGSTILAFLLASVYWLTNSIIKIITGKNDLLQLSIIPSLILFFYTMEANHSLSILPGSLLCLLMLYLLLLFIQRYRNVFPLFRLPDISNKKIRVLLTSLFLLGYTGYGFHYFFYNYNRNERIMLKAEQFVKSKDWRSVLEYTKKYLDTGRYNQLISYFHHLALYHTGQLPYHLLDYPQKQGVKGLYFPWNSDSRESEYGHILYEELGYINEAQRWEFESMVVWGETAPHLINLAQYNIVNHRPLVAQRFINKLKQSLFYREKALLLEKIINEGKVPGLRNALDGKVDTPARFANVLNIGPELQYLCENDSTNKMAFEYLMSNLLLSNHVVRFVNNLKFMSSFSYTKLPRIYEEALYIYKLGVGEEEFSKVGIKISPATEERFKRYYSLVQSKQLGTLQKEFGNTYWFYLNYISPYGNKVIAN</sequence>
<feature type="transmembrane region" description="Helical" evidence="1">
    <location>
        <begin position="7"/>
        <end position="29"/>
    </location>
</feature>
<evidence type="ECO:0008006" key="4">
    <source>
        <dbReference type="Google" id="ProtNLM"/>
    </source>
</evidence>
<organism evidence="2 3">
    <name type="scientific">Phocaeicola massiliensis B84634 = Timone 84634 = DSM 17679 = JCM 13223</name>
    <dbReference type="NCBI Taxonomy" id="1121098"/>
    <lineage>
        <taxon>Bacteria</taxon>
        <taxon>Pseudomonadati</taxon>
        <taxon>Bacteroidota</taxon>
        <taxon>Bacteroidia</taxon>
        <taxon>Bacteroidales</taxon>
        <taxon>Bacteroidaceae</taxon>
        <taxon>Phocaeicola</taxon>
    </lineage>
</organism>
<dbReference type="eggNOG" id="ENOG502ZA7R">
    <property type="taxonomic scope" value="Bacteria"/>
</dbReference>
<reference evidence="2 3" key="1">
    <citation type="submission" date="2013-04" db="EMBL/GenBank/DDBJ databases">
        <title>The Genome Sequence of Bacteroides massiliensis DSM 17679.</title>
        <authorList>
            <consortium name="The Broad Institute Genomics Platform"/>
            <person name="Earl A."/>
            <person name="Ward D."/>
            <person name="Feldgarden M."/>
            <person name="Gevers D."/>
            <person name="Martens E."/>
            <person name="Fenner L."/>
            <person name="Roux V."/>
            <person name="Mallet M.N."/>
            <person name="Raoult D."/>
            <person name="Walker B."/>
            <person name="Young S."/>
            <person name="Zeng Q."/>
            <person name="Gargeya S."/>
            <person name="Fitzgerald M."/>
            <person name="Haas B."/>
            <person name="Abouelleil A."/>
            <person name="Allen A.W."/>
            <person name="Alvarado L."/>
            <person name="Arachchi H.M."/>
            <person name="Berlin A.M."/>
            <person name="Chapman S.B."/>
            <person name="Gainer-Dewar J."/>
            <person name="Goldberg J."/>
            <person name="Griggs A."/>
            <person name="Gujja S."/>
            <person name="Hansen M."/>
            <person name="Howarth C."/>
            <person name="Imamovic A."/>
            <person name="Ireland A."/>
            <person name="Larimer J."/>
            <person name="McCowan C."/>
            <person name="Murphy C."/>
            <person name="Pearson M."/>
            <person name="Poon T.W."/>
            <person name="Priest M."/>
            <person name="Roberts A."/>
            <person name="Saif S."/>
            <person name="Shea T."/>
            <person name="Sisk P."/>
            <person name="Sykes S."/>
            <person name="Wortman J."/>
            <person name="Nusbaum C."/>
            <person name="Birren B."/>
        </authorList>
    </citation>
    <scope>NUCLEOTIDE SEQUENCE [LARGE SCALE GENOMIC DNA]</scope>
    <source>
        <strain evidence="3">B84634 / Timone 84634 / DSM 17679 / JCM 13223</strain>
    </source>
</reference>
<evidence type="ECO:0000313" key="2">
    <source>
        <dbReference type="EMBL" id="EOA57971.1"/>
    </source>
</evidence>
<dbReference type="RefSeq" id="WP_005936281.1">
    <property type="nucleotide sequence ID" value="NZ_KB890357.1"/>
</dbReference>
<dbReference type="STRING" id="1121098.HMPREF1534_00347"/>
<gene>
    <name evidence="2" type="ORF">HMPREF1534_00347</name>
</gene>
<accession>U6RQC7</accession>
<dbReference type="Pfam" id="PF19529">
    <property type="entry name" value="DUF6057"/>
    <property type="match status" value="2"/>
</dbReference>
<dbReference type="PATRIC" id="fig|1121098.3.peg.352"/>
<feature type="transmembrane region" description="Helical" evidence="1">
    <location>
        <begin position="98"/>
        <end position="115"/>
    </location>
</feature>
<name>U6RQC7_9BACT</name>
<dbReference type="EMBL" id="AQHY01000006">
    <property type="protein sequence ID" value="EOA57971.1"/>
    <property type="molecule type" value="Genomic_DNA"/>
</dbReference>
<dbReference type="HOGENOM" id="CLU_553956_0_0_10"/>
<dbReference type="AlphaFoldDB" id="U6RQC7"/>
<dbReference type="OrthoDB" id="1082131at2"/>
<feature type="transmembrane region" description="Helical" evidence="1">
    <location>
        <begin position="161"/>
        <end position="183"/>
    </location>
</feature>
<protein>
    <recommendedName>
        <fullName evidence="4">Transmembrane protein</fullName>
    </recommendedName>
</protein>
<evidence type="ECO:0000256" key="1">
    <source>
        <dbReference type="SAM" id="Phobius"/>
    </source>
</evidence>
<comment type="caution">
    <text evidence="2">The sequence shown here is derived from an EMBL/GenBank/DDBJ whole genome shotgun (WGS) entry which is preliminary data.</text>
</comment>
<evidence type="ECO:0000313" key="3">
    <source>
        <dbReference type="Proteomes" id="UP000017831"/>
    </source>
</evidence>
<keyword evidence="1" id="KW-0472">Membrane</keyword>
<feature type="transmembrane region" description="Helical" evidence="1">
    <location>
        <begin position="121"/>
        <end position="141"/>
    </location>
</feature>
<keyword evidence="3" id="KW-1185">Reference proteome</keyword>
<keyword evidence="1" id="KW-1133">Transmembrane helix</keyword>
<proteinExistence type="predicted"/>
<dbReference type="GeneID" id="60063576"/>
<dbReference type="Proteomes" id="UP000017831">
    <property type="component" value="Unassembled WGS sequence"/>
</dbReference>